<evidence type="ECO:0000313" key="1">
    <source>
        <dbReference type="EMBL" id="GFZ12949.1"/>
    </source>
</evidence>
<dbReference type="Proteomes" id="UP000585474">
    <property type="component" value="Unassembled WGS sequence"/>
</dbReference>
<dbReference type="EMBL" id="BJWL01000023">
    <property type="protein sequence ID" value="GFZ12949.1"/>
    <property type="molecule type" value="Genomic_DNA"/>
</dbReference>
<proteinExistence type="predicted"/>
<comment type="caution">
    <text evidence="1">The sequence shown here is derived from an EMBL/GenBank/DDBJ whole genome shotgun (WGS) entry which is preliminary data.</text>
</comment>
<keyword evidence="2" id="KW-1185">Reference proteome</keyword>
<evidence type="ECO:0000313" key="2">
    <source>
        <dbReference type="Proteomes" id="UP000585474"/>
    </source>
</evidence>
<gene>
    <name evidence="1" type="ORF">Acr_23g0013340</name>
</gene>
<name>A0A7J0GQ74_9ERIC</name>
<reference evidence="1 2" key="1">
    <citation type="submission" date="2019-07" db="EMBL/GenBank/DDBJ databases">
        <title>De Novo Assembly of kiwifruit Actinidia rufa.</title>
        <authorList>
            <person name="Sugita-Konishi S."/>
            <person name="Sato K."/>
            <person name="Mori E."/>
            <person name="Abe Y."/>
            <person name="Kisaki G."/>
            <person name="Hamano K."/>
            <person name="Suezawa K."/>
            <person name="Otani M."/>
            <person name="Fukuda T."/>
            <person name="Manabe T."/>
            <person name="Gomi K."/>
            <person name="Tabuchi M."/>
            <person name="Akimitsu K."/>
            <person name="Kataoka I."/>
        </authorList>
    </citation>
    <scope>NUCLEOTIDE SEQUENCE [LARGE SCALE GENOMIC DNA]</scope>
    <source>
        <strain evidence="2">cv. Fuchu</strain>
    </source>
</reference>
<dbReference type="AlphaFoldDB" id="A0A7J0GQ74"/>
<protein>
    <submittedName>
        <fullName evidence="1">Uncharacterized protein</fullName>
    </submittedName>
</protein>
<organism evidence="1 2">
    <name type="scientific">Actinidia rufa</name>
    <dbReference type="NCBI Taxonomy" id="165716"/>
    <lineage>
        <taxon>Eukaryota</taxon>
        <taxon>Viridiplantae</taxon>
        <taxon>Streptophyta</taxon>
        <taxon>Embryophyta</taxon>
        <taxon>Tracheophyta</taxon>
        <taxon>Spermatophyta</taxon>
        <taxon>Magnoliopsida</taxon>
        <taxon>eudicotyledons</taxon>
        <taxon>Gunneridae</taxon>
        <taxon>Pentapetalae</taxon>
        <taxon>asterids</taxon>
        <taxon>Ericales</taxon>
        <taxon>Actinidiaceae</taxon>
        <taxon>Actinidia</taxon>
    </lineage>
</organism>
<sequence>MPPDAHGSRDGTPLYFKHTAQGPSQINLSPCILTKGRHCCFPPGSAELCQKLSKTSNGPGPVASGHGKIRYRSSSAAELLEGQSLPQIHWQIRCCRSATTANTSPPTRSAASGANPCDLGPSPHLARNGTCRYRYVTAVTAVIARILVP</sequence>
<accession>A0A7J0GQ74</accession>